<organism evidence="2 3">
    <name type="scientific">Roseobacter insulae</name>
    <dbReference type="NCBI Taxonomy" id="2859783"/>
    <lineage>
        <taxon>Bacteria</taxon>
        <taxon>Pseudomonadati</taxon>
        <taxon>Pseudomonadota</taxon>
        <taxon>Alphaproteobacteria</taxon>
        <taxon>Rhodobacterales</taxon>
        <taxon>Roseobacteraceae</taxon>
        <taxon>Roseobacter</taxon>
    </lineage>
</organism>
<dbReference type="PANTHER" id="PTHR21015">
    <property type="entry name" value="UDP-N-ACETYLGLUCOSAMINE--N-ACETYLMURAMYL-(PENTAPEPTIDE) PYROPHOSPHORYL-UNDECAPRENOL N-ACETYLGLUCOSAMINE TRANSFERASE 1"/>
    <property type="match status" value="1"/>
</dbReference>
<dbReference type="AlphaFoldDB" id="A0A9X1FWF2"/>
<dbReference type="InterPro" id="IPR007235">
    <property type="entry name" value="Glyco_trans_28_C"/>
</dbReference>
<sequence>MILLCSGQISSRHFDALLLFAAQLESGGHSVAIDARFMPEETIKQQKYEMAPFLADAGDINAETILVIGAEAMSDDAQILLRGVNARADVPVWAIGHYATHQDEINARNKIAFAMGREPELLNLSKASKPLLLEGLVAPLATRIAPHPEQSDGKGCKLLVYMPFEMLEEDDALTGLAITNYSPNVELHVLTNAKGKDLIRRSKHAALSVFGYGELPPDNLLNYFDVAAFFGSNIPGERMAALALLAMGSGKVVIDCTTTAGFAETGAPVVRGPDRIEALSGYLHDVVMHSRVEIGRRSLQSSWLKQFDAAALEREVQLTHLPRVQPDPVPQTVFFPTNGNGLGHAQRCALIADAMQDETPRRFAAFPSCIDMLENRGFGCVPMVPRSDDHGDAFAADLVNYIRLRQLLRPGDRVVFDGGYVFDSIYRTVSALKLSATWIRRGLWRPGQINPTALERERAFSQVIVPQEAFAELNSDYSTGHHIDKVGPIVRQGKLSAKEVQSLRDRLSIQFDQEIDTLVVTMLGGGVASERTAQTQMLCSLLEQRTNCLHLIVAWPNAVVAPGLAGWRNSHVVYTTRTLALCQAADLTVSAVGYNSFHEILYAQVPSILIPQSAPFLDDQERRARAAAERNLAALVLETELLALEREVSAFLDGAKADEIRKALAAECLPDTGNVAAARLIEQGG</sequence>
<accession>A0A9X1FWF2</accession>
<name>A0A9X1FWF2_9RHOB</name>
<feature type="domain" description="Glycosyl transferase family 28 C-terminal" evidence="1">
    <location>
        <begin position="573"/>
        <end position="653"/>
    </location>
</feature>
<evidence type="ECO:0000259" key="1">
    <source>
        <dbReference type="Pfam" id="PF04101"/>
    </source>
</evidence>
<dbReference type="GO" id="GO:0016758">
    <property type="term" value="F:hexosyltransferase activity"/>
    <property type="evidence" value="ECO:0007669"/>
    <property type="project" value="InterPro"/>
</dbReference>
<keyword evidence="3" id="KW-1185">Reference proteome</keyword>
<evidence type="ECO:0000313" key="2">
    <source>
        <dbReference type="EMBL" id="MBW4708918.1"/>
    </source>
</evidence>
<proteinExistence type="predicted"/>
<dbReference type="RefSeq" id="WP_219503714.1">
    <property type="nucleotide sequence ID" value="NZ_JAHXDN010000003.1"/>
</dbReference>
<comment type="caution">
    <text evidence="2">The sequence shown here is derived from an EMBL/GenBank/DDBJ whole genome shotgun (WGS) entry which is preliminary data.</text>
</comment>
<dbReference type="Pfam" id="PF04101">
    <property type="entry name" value="Glyco_tran_28_C"/>
    <property type="match status" value="1"/>
</dbReference>
<reference evidence="2" key="1">
    <citation type="submission" date="2021-07" db="EMBL/GenBank/DDBJ databases">
        <title>Roseobacter insulae sp. nov., isolated from a tidal flat.</title>
        <authorList>
            <person name="Park S."/>
            <person name="Yoon J.-H."/>
        </authorList>
    </citation>
    <scope>NUCLEOTIDE SEQUENCE</scope>
    <source>
        <strain evidence="2">YSTF-M11</strain>
    </source>
</reference>
<evidence type="ECO:0000313" key="3">
    <source>
        <dbReference type="Proteomes" id="UP001138661"/>
    </source>
</evidence>
<protein>
    <recommendedName>
        <fullName evidence="1">Glycosyl transferase family 28 C-terminal domain-containing protein</fullName>
    </recommendedName>
</protein>
<dbReference type="PANTHER" id="PTHR21015:SF28">
    <property type="entry name" value="SLL1722 PROTEIN"/>
    <property type="match status" value="1"/>
</dbReference>
<dbReference type="Proteomes" id="UP001138661">
    <property type="component" value="Unassembled WGS sequence"/>
</dbReference>
<gene>
    <name evidence="2" type="ORF">KX928_14105</name>
</gene>
<dbReference type="EMBL" id="JAHXDN010000003">
    <property type="protein sequence ID" value="MBW4708918.1"/>
    <property type="molecule type" value="Genomic_DNA"/>
</dbReference>